<name>J9FY28_9ZZZZ</name>
<gene>
    <name evidence="1" type="ORF">EVA_12430</name>
</gene>
<feature type="non-terminal residue" evidence="1">
    <location>
        <position position="1"/>
    </location>
</feature>
<feature type="non-terminal residue" evidence="1">
    <location>
        <position position="306"/>
    </location>
</feature>
<evidence type="ECO:0000313" key="1">
    <source>
        <dbReference type="EMBL" id="EJW99463.1"/>
    </source>
</evidence>
<dbReference type="AlphaFoldDB" id="J9FY28"/>
<proteinExistence type="predicted"/>
<comment type="caution">
    <text evidence="1">The sequence shown here is derived from an EMBL/GenBank/DDBJ whole genome shotgun (WGS) entry which is preliminary data.</text>
</comment>
<reference evidence="1" key="1">
    <citation type="journal article" date="2012" name="PLoS ONE">
        <title>Gene sets for utilization of primary and secondary nutrition supplies in the distal gut of endangered iberian lynx.</title>
        <authorList>
            <person name="Alcaide M."/>
            <person name="Messina E."/>
            <person name="Richter M."/>
            <person name="Bargiela R."/>
            <person name="Peplies J."/>
            <person name="Huws S.A."/>
            <person name="Newbold C.J."/>
            <person name="Golyshin P.N."/>
            <person name="Simon M.A."/>
            <person name="Lopez G."/>
            <person name="Yakimov M.M."/>
            <person name="Ferrer M."/>
        </authorList>
    </citation>
    <scope>NUCLEOTIDE SEQUENCE</scope>
</reference>
<sequence length="306" mass="34718">AKWNYFGLKESCNKRYVGVKVTEGHGGSFAAGSELDLFSGDPFTSCDFGKGARVKASERRLTGDPKVEDVTHDVNGVKKSGKLVTFSFEPFKFGTDPAATVEMKVVMYDGDHFMRKWIELKTADKETRVKFIDGERLNVNEGDKTWTAPRDKGASLPWRWTSPSWASPSTSTACLWLRVPRADTQIMDEVARSRYWTGKNFTDFERDGQLTKDGEFVSWETVCGATHSDGSDMNVIQTDFYAYITSISKPSDFRIQYNSWFDNMMFIDDENIIESFKAVDKELSETGVRPLESYVVDDGWNQYRAT</sequence>
<organism evidence="1">
    <name type="scientific">gut metagenome</name>
    <dbReference type="NCBI Taxonomy" id="749906"/>
    <lineage>
        <taxon>unclassified sequences</taxon>
        <taxon>metagenomes</taxon>
        <taxon>organismal metagenomes</taxon>
    </lineage>
</organism>
<protein>
    <submittedName>
        <fullName evidence="1">Alpha-N-acetylgalactosaminidase</fullName>
    </submittedName>
</protein>
<accession>J9FY28</accession>
<dbReference type="EMBL" id="AMCI01003788">
    <property type="protein sequence ID" value="EJW99463.1"/>
    <property type="molecule type" value="Genomic_DNA"/>
</dbReference>